<evidence type="ECO:0000259" key="4">
    <source>
        <dbReference type="Pfam" id="PF25917"/>
    </source>
</evidence>
<keyword evidence="3" id="KW-0472">Membrane</keyword>
<dbReference type="Gene3D" id="2.40.30.170">
    <property type="match status" value="1"/>
</dbReference>
<dbReference type="SUPFAM" id="SSF111369">
    <property type="entry name" value="HlyD-like secretion proteins"/>
    <property type="match status" value="1"/>
</dbReference>
<keyword evidence="3" id="KW-1133">Transmembrane helix</keyword>
<evidence type="ECO:0000259" key="5">
    <source>
        <dbReference type="Pfam" id="PF25954"/>
    </source>
</evidence>
<dbReference type="EMBL" id="FLOB01000018">
    <property type="protein sequence ID" value="SBS37431.1"/>
    <property type="molecule type" value="Genomic_DNA"/>
</dbReference>
<accession>A0A1A8TVL4</accession>
<dbReference type="OrthoDB" id="9806939at2"/>
<dbReference type="PANTHER" id="PTHR30469">
    <property type="entry name" value="MULTIDRUG RESISTANCE PROTEIN MDTA"/>
    <property type="match status" value="1"/>
</dbReference>
<evidence type="ECO:0000313" key="6">
    <source>
        <dbReference type="EMBL" id="SBS37431.1"/>
    </source>
</evidence>
<feature type="domain" description="CusB-like beta-barrel" evidence="5">
    <location>
        <begin position="221"/>
        <end position="290"/>
    </location>
</feature>
<comment type="similarity">
    <text evidence="1">Belongs to the membrane fusion protein (MFP) (TC 8.A.1) family.</text>
</comment>
<sequence length="384" mass="41176">MALKTKLGPMTAILIVVVIASWLLIGGKGIITAQHDRKKANTLPSTADSTAKAHTQTTSLTSVQAQQLHAQKIDLHLTLSGQTMAGKTVTLHNQYAGKVTSLPVKKGDLVRAGDVLLKVDTRTLKAQLEEARLLVKQRHLELDGITKLNKSNLSSQVKLAESKTLLGTAKSNLKQLEVQFENATITAPFDGVMNTVEVEKGQQLAKDATIGTLVSLNPLHIEVAIPQNKIQHIHLGTKGKVKLDSGYTAMGSVDYISAIANQQSRTIPVELTIANPNQTTPAGITADVDFILDQQHAHAFSAALLTLDKAGHTAVKTLDKNNVVQLLPVTPLKSERDKVWVEGLPDTVTIITVGQGFVKAGDKVAPHFDNETDNAATPQTEQAN</sequence>
<dbReference type="InterPro" id="IPR058625">
    <property type="entry name" value="MdtA-like_BSH"/>
</dbReference>
<dbReference type="InterPro" id="IPR058792">
    <property type="entry name" value="Beta-barrel_RND_2"/>
</dbReference>
<evidence type="ECO:0000313" key="7">
    <source>
        <dbReference type="Proteomes" id="UP000092544"/>
    </source>
</evidence>
<dbReference type="STRING" id="1792290.MSP8886_04108"/>
<dbReference type="Gene3D" id="1.10.287.470">
    <property type="entry name" value="Helix hairpin bin"/>
    <property type="match status" value="1"/>
</dbReference>
<dbReference type="RefSeq" id="WP_067020419.1">
    <property type="nucleotide sequence ID" value="NZ_FLOB01000018.1"/>
</dbReference>
<dbReference type="GO" id="GO:1990281">
    <property type="term" value="C:efflux pump complex"/>
    <property type="evidence" value="ECO:0007669"/>
    <property type="project" value="TreeGrafter"/>
</dbReference>
<keyword evidence="3" id="KW-0812">Transmembrane</keyword>
<organism evidence="6 7">
    <name type="scientific">Marinomonas spartinae</name>
    <dbReference type="NCBI Taxonomy" id="1792290"/>
    <lineage>
        <taxon>Bacteria</taxon>
        <taxon>Pseudomonadati</taxon>
        <taxon>Pseudomonadota</taxon>
        <taxon>Gammaproteobacteria</taxon>
        <taxon>Oceanospirillales</taxon>
        <taxon>Oceanospirillaceae</taxon>
        <taxon>Marinomonas</taxon>
    </lineage>
</organism>
<dbReference type="NCBIfam" id="TIGR01730">
    <property type="entry name" value="RND_mfp"/>
    <property type="match status" value="1"/>
</dbReference>
<dbReference type="InterPro" id="IPR006143">
    <property type="entry name" value="RND_pump_MFP"/>
</dbReference>
<feature type="compositionally biased region" description="Polar residues" evidence="2">
    <location>
        <begin position="373"/>
        <end position="384"/>
    </location>
</feature>
<protein>
    <submittedName>
        <fullName evidence="6">Cobalt-zinc-cadmium resistance protein CzcB</fullName>
    </submittedName>
</protein>
<dbReference type="AlphaFoldDB" id="A0A1A8TVL4"/>
<feature type="domain" description="Multidrug resistance protein MdtA-like barrel-sandwich hybrid" evidence="4">
    <location>
        <begin position="88"/>
        <end position="208"/>
    </location>
</feature>
<dbReference type="Pfam" id="PF25954">
    <property type="entry name" value="Beta-barrel_RND_2"/>
    <property type="match status" value="1"/>
</dbReference>
<feature type="transmembrane region" description="Helical" evidence="3">
    <location>
        <begin position="12"/>
        <end position="31"/>
    </location>
</feature>
<evidence type="ECO:0000256" key="2">
    <source>
        <dbReference type="SAM" id="MobiDB-lite"/>
    </source>
</evidence>
<evidence type="ECO:0000256" key="1">
    <source>
        <dbReference type="ARBA" id="ARBA00009477"/>
    </source>
</evidence>
<dbReference type="Proteomes" id="UP000092544">
    <property type="component" value="Unassembled WGS sequence"/>
</dbReference>
<feature type="region of interest" description="Disordered" evidence="2">
    <location>
        <begin position="364"/>
        <end position="384"/>
    </location>
</feature>
<dbReference type="Gene3D" id="2.40.50.100">
    <property type="match status" value="1"/>
</dbReference>
<reference evidence="6 7" key="1">
    <citation type="submission" date="2016-06" db="EMBL/GenBank/DDBJ databases">
        <authorList>
            <person name="Kjaerup R.B."/>
            <person name="Dalgaard T.S."/>
            <person name="Juul-Madsen H.R."/>
        </authorList>
    </citation>
    <scope>NUCLEOTIDE SEQUENCE [LARGE SCALE GENOMIC DNA]</scope>
    <source>
        <strain evidence="6 7">CECT 8886</strain>
    </source>
</reference>
<dbReference type="Pfam" id="PF25917">
    <property type="entry name" value="BSH_RND"/>
    <property type="match status" value="1"/>
</dbReference>
<evidence type="ECO:0000256" key="3">
    <source>
        <dbReference type="SAM" id="Phobius"/>
    </source>
</evidence>
<dbReference type="PANTHER" id="PTHR30469:SF29">
    <property type="entry name" value="BLR2860 PROTEIN"/>
    <property type="match status" value="1"/>
</dbReference>
<gene>
    <name evidence="6" type="primary">czcB</name>
    <name evidence="6" type="ORF">MSP8886_04108</name>
</gene>
<keyword evidence="7" id="KW-1185">Reference proteome</keyword>
<dbReference type="GO" id="GO:0015562">
    <property type="term" value="F:efflux transmembrane transporter activity"/>
    <property type="evidence" value="ECO:0007669"/>
    <property type="project" value="TreeGrafter"/>
</dbReference>
<name>A0A1A8TVL4_9GAMM</name>
<proteinExistence type="inferred from homology"/>